<gene>
    <name evidence="1" type="ORF">DUI87_20354</name>
</gene>
<reference evidence="1 2" key="1">
    <citation type="submission" date="2018-07" db="EMBL/GenBank/DDBJ databases">
        <title>A high quality draft genome assembly of the barn swallow (H. rustica rustica).</title>
        <authorList>
            <person name="Formenti G."/>
            <person name="Chiara M."/>
            <person name="Poveda L."/>
            <person name="Francoijs K.-J."/>
            <person name="Bonisoli-Alquati A."/>
            <person name="Canova L."/>
            <person name="Gianfranceschi L."/>
            <person name="Horner D.S."/>
            <person name="Saino N."/>
        </authorList>
    </citation>
    <scope>NUCLEOTIDE SEQUENCE [LARGE SCALE GENOMIC DNA]</scope>
    <source>
        <strain evidence="1">Chelidonia</strain>
        <tissue evidence="1">Blood</tissue>
    </source>
</reference>
<evidence type="ECO:0000313" key="1">
    <source>
        <dbReference type="EMBL" id="RMC03160.1"/>
    </source>
</evidence>
<sequence>MVSGSRKVSLGKREVQENCAVPGNEVGSRKRLQFAAAIANPTTKLLLIAMLGTSRQPGYIWLATGQAREGTCPSGETGCHANGLIWSLKWVGDLRLSKQEKHFN</sequence>
<evidence type="ECO:0000313" key="2">
    <source>
        <dbReference type="Proteomes" id="UP000269221"/>
    </source>
</evidence>
<keyword evidence="2" id="KW-1185">Reference proteome</keyword>
<dbReference type="Proteomes" id="UP000269221">
    <property type="component" value="Unassembled WGS sequence"/>
</dbReference>
<accession>A0A3M0JWI9</accession>
<dbReference type="EMBL" id="QRBI01000131">
    <property type="protein sequence ID" value="RMC03160.1"/>
    <property type="molecule type" value="Genomic_DNA"/>
</dbReference>
<dbReference type="AlphaFoldDB" id="A0A3M0JWI9"/>
<organism evidence="1 2">
    <name type="scientific">Hirundo rustica rustica</name>
    <dbReference type="NCBI Taxonomy" id="333673"/>
    <lineage>
        <taxon>Eukaryota</taxon>
        <taxon>Metazoa</taxon>
        <taxon>Chordata</taxon>
        <taxon>Craniata</taxon>
        <taxon>Vertebrata</taxon>
        <taxon>Euteleostomi</taxon>
        <taxon>Archelosauria</taxon>
        <taxon>Archosauria</taxon>
        <taxon>Dinosauria</taxon>
        <taxon>Saurischia</taxon>
        <taxon>Theropoda</taxon>
        <taxon>Coelurosauria</taxon>
        <taxon>Aves</taxon>
        <taxon>Neognathae</taxon>
        <taxon>Neoaves</taxon>
        <taxon>Telluraves</taxon>
        <taxon>Australaves</taxon>
        <taxon>Passeriformes</taxon>
        <taxon>Sylvioidea</taxon>
        <taxon>Hirundinidae</taxon>
        <taxon>Hirundo</taxon>
    </lineage>
</organism>
<comment type="caution">
    <text evidence="1">The sequence shown here is derived from an EMBL/GenBank/DDBJ whole genome shotgun (WGS) entry which is preliminary data.</text>
</comment>
<name>A0A3M0JWI9_HIRRU</name>
<protein>
    <submittedName>
        <fullName evidence="1">Uncharacterized protein</fullName>
    </submittedName>
</protein>
<proteinExistence type="predicted"/>